<accession>A0A2A9PH63</accession>
<proteinExistence type="predicted"/>
<evidence type="ECO:0000313" key="1">
    <source>
        <dbReference type="EMBL" id="PFH60227.1"/>
    </source>
</evidence>
<reference evidence="1 2" key="1">
    <citation type="journal article" date="2015" name="BMC Genomics">
        <title>Gene expression during zombie ant biting behavior reflects the complexity underlying fungal parasitic behavioral manipulation.</title>
        <authorList>
            <person name="de Bekker C."/>
            <person name="Ohm R.A."/>
            <person name="Loreto R.G."/>
            <person name="Sebastian A."/>
            <person name="Albert I."/>
            <person name="Merrow M."/>
            <person name="Brachmann A."/>
            <person name="Hughes D.P."/>
        </authorList>
    </citation>
    <scope>NUCLEOTIDE SEQUENCE [LARGE SCALE GENOMIC DNA]</scope>
    <source>
        <strain evidence="1 2">SC16a</strain>
    </source>
</reference>
<keyword evidence="2" id="KW-1185">Reference proteome</keyword>
<organism evidence="1 2">
    <name type="scientific">Ophiocordyceps unilateralis</name>
    <name type="common">Zombie-ant fungus</name>
    <name type="synonym">Torrubia unilateralis</name>
    <dbReference type="NCBI Taxonomy" id="268505"/>
    <lineage>
        <taxon>Eukaryota</taxon>
        <taxon>Fungi</taxon>
        <taxon>Dikarya</taxon>
        <taxon>Ascomycota</taxon>
        <taxon>Pezizomycotina</taxon>
        <taxon>Sordariomycetes</taxon>
        <taxon>Hypocreomycetidae</taxon>
        <taxon>Hypocreales</taxon>
        <taxon>Ophiocordycipitaceae</taxon>
        <taxon>Ophiocordyceps</taxon>
    </lineage>
</organism>
<name>A0A2A9PH63_OPHUN</name>
<protein>
    <submittedName>
        <fullName evidence="1">Uncharacterized protein</fullName>
    </submittedName>
</protein>
<reference evidence="1 2" key="2">
    <citation type="journal article" date="2017" name="Sci. Rep.">
        <title>Ant-infecting Ophiocordyceps genomes reveal a high diversity of potential behavioral manipulation genes and a possible major role for enterotoxins.</title>
        <authorList>
            <person name="de Bekker C."/>
            <person name="Ohm R.A."/>
            <person name="Evans H.C."/>
            <person name="Brachmann A."/>
            <person name="Hughes D.P."/>
        </authorList>
    </citation>
    <scope>NUCLEOTIDE SEQUENCE [LARGE SCALE GENOMIC DNA]</scope>
    <source>
        <strain evidence="1 2">SC16a</strain>
    </source>
</reference>
<sequence>MEQRPSGESKLDKREANLAERKSVFEEQVVSRKRSMIDRTKESQILWLCCCHRQFPIVRFETPRRAIQTLPKLEPLRTSSIWALAQESRKPDSMASSQLIPAKQDWVGKKAIFFVLSVVQTARG</sequence>
<dbReference type="AlphaFoldDB" id="A0A2A9PH63"/>
<evidence type="ECO:0000313" key="2">
    <source>
        <dbReference type="Proteomes" id="UP000037136"/>
    </source>
</evidence>
<dbReference type="EMBL" id="LAZP02000142">
    <property type="protein sequence ID" value="PFH60227.1"/>
    <property type="molecule type" value="Genomic_DNA"/>
</dbReference>
<dbReference type="Proteomes" id="UP000037136">
    <property type="component" value="Unassembled WGS sequence"/>
</dbReference>
<comment type="caution">
    <text evidence="1">The sequence shown here is derived from an EMBL/GenBank/DDBJ whole genome shotgun (WGS) entry which is preliminary data.</text>
</comment>
<gene>
    <name evidence="1" type="ORF">XA68_11292</name>
</gene>